<organism evidence="2 3">
    <name type="scientific">Lophium mytilinum</name>
    <dbReference type="NCBI Taxonomy" id="390894"/>
    <lineage>
        <taxon>Eukaryota</taxon>
        <taxon>Fungi</taxon>
        <taxon>Dikarya</taxon>
        <taxon>Ascomycota</taxon>
        <taxon>Pezizomycotina</taxon>
        <taxon>Dothideomycetes</taxon>
        <taxon>Pleosporomycetidae</taxon>
        <taxon>Mytilinidiales</taxon>
        <taxon>Mytilinidiaceae</taxon>
        <taxon>Lophium</taxon>
    </lineage>
</organism>
<evidence type="ECO:0000313" key="3">
    <source>
        <dbReference type="Proteomes" id="UP000799750"/>
    </source>
</evidence>
<proteinExistence type="predicted"/>
<feature type="region of interest" description="Disordered" evidence="1">
    <location>
        <begin position="1"/>
        <end position="44"/>
    </location>
</feature>
<name>A0A6A6QKX9_9PEZI</name>
<evidence type="ECO:0000256" key="1">
    <source>
        <dbReference type="SAM" id="MobiDB-lite"/>
    </source>
</evidence>
<keyword evidence="3" id="KW-1185">Reference proteome</keyword>
<evidence type="ECO:0000313" key="2">
    <source>
        <dbReference type="EMBL" id="KAF2492902.1"/>
    </source>
</evidence>
<sequence length="251" mass="28394">MTNVKLTLGDQNFRPTSKMSSSESPVKDNTQQSKRPPQTQAEWEKENDYWFKKVIPDFSKGRPAANHVAHGENLGEMEAVRKSRVEAHNNAVRASNVILSWACFLNSDGLHFGFTIGSGHWLRGWSADSSTEEFPLLLPEPDLSLVVPELKHVLSFKFTYCFNIPRNRWSNLPVPTLQYSPFSHPVDSAQHSQSATSAKAKYILVFSRPVCGFVLTLSHWLQREVLHQSKHSAAKRISGGDPEFKKTKFCR</sequence>
<accession>A0A6A6QKX9</accession>
<dbReference type="AlphaFoldDB" id="A0A6A6QKX9"/>
<feature type="compositionally biased region" description="Polar residues" evidence="1">
    <location>
        <begin position="1"/>
        <end position="41"/>
    </location>
</feature>
<reference evidence="2" key="1">
    <citation type="journal article" date="2020" name="Stud. Mycol.">
        <title>101 Dothideomycetes genomes: a test case for predicting lifestyles and emergence of pathogens.</title>
        <authorList>
            <person name="Haridas S."/>
            <person name="Albert R."/>
            <person name="Binder M."/>
            <person name="Bloem J."/>
            <person name="Labutti K."/>
            <person name="Salamov A."/>
            <person name="Andreopoulos B."/>
            <person name="Baker S."/>
            <person name="Barry K."/>
            <person name="Bills G."/>
            <person name="Bluhm B."/>
            <person name="Cannon C."/>
            <person name="Castanera R."/>
            <person name="Culley D."/>
            <person name="Daum C."/>
            <person name="Ezra D."/>
            <person name="Gonzalez J."/>
            <person name="Henrissat B."/>
            <person name="Kuo A."/>
            <person name="Liang C."/>
            <person name="Lipzen A."/>
            <person name="Lutzoni F."/>
            <person name="Magnuson J."/>
            <person name="Mondo S."/>
            <person name="Nolan M."/>
            <person name="Ohm R."/>
            <person name="Pangilinan J."/>
            <person name="Park H.-J."/>
            <person name="Ramirez L."/>
            <person name="Alfaro M."/>
            <person name="Sun H."/>
            <person name="Tritt A."/>
            <person name="Yoshinaga Y."/>
            <person name="Zwiers L.-H."/>
            <person name="Turgeon B."/>
            <person name="Goodwin S."/>
            <person name="Spatafora J."/>
            <person name="Crous P."/>
            <person name="Grigoriev I."/>
        </authorList>
    </citation>
    <scope>NUCLEOTIDE SEQUENCE</scope>
    <source>
        <strain evidence="2">CBS 269.34</strain>
    </source>
</reference>
<gene>
    <name evidence="2" type="ORF">BU16DRAFT_583961</name>
</gene>
<dbReference type="EMBL" id="MU004193">
    <property type="protein sequence ID" value="KAF2492902.1"/>
    <property type="molecule type" value="Genomic_DNA"/>
</dbReference>
<protein>
    <submittedName>
        <fullName evidence="2">Uncharacterized protein</fullName>
    </submittedName>
</protein>
<dbReference type="Proteomes" id="UP000799750">
    <property type="component" value="Unassembled WGS sequence"/>
</dbReference>